<reference evidence="1" key="1">
    <citation type="submission" date="2020-02" db="EMBL/GenBank/DDBJ databases">
        <authorList>
            <person name="Meier V. D."/>
        </authorList>
    </citation>
    <scope>NUCLEOTIDE SEQUENCE</scope>
    <source>
        <strain evidence="1">AVDCRST_MAG56</strain>
    </source>
</reference>
<proteinExistence type="predicted"/>
<accession>A0A6J4J0B8</accession>
<name>A0A6J4J0B8_9SPHI</name>
<organism evidence="1">
    <name type="scientific">uncultured Cytophagales bacterium</name>
    <dbReference type="NCBI Taxonomy" id="158755"/>
    <lineage>
        <taxon>Bacteria</taxon>
        <taxon>Pseudomonadati</taxon>
        <taxon>Bacteroidota</taxon>
        <taxon>Sphingobacteriia</taxon>
        <taxon>Sphingobacteriales</taxon>
        <taxon>environmental samples</taxon>
    </lineage>
</organism>
<dbReference type="AlphaFoldDB" id="A0A6J4J0B8"/>
<dbReference type="EMBL" id="CADCTQ010000238">
    <property type="protein sequence ID" value="CAA9265440.1"/>
    <property type="molecule type" value="Genomic_DNA"/>
</dbReference>
<sequence>MVNGKWKITCGPGEPLAPGTTRLFLFPQVIHCNHLHFSFYIVNF</sequence>
<gene>
    <name evidence="1" type="ORF">AVDCRST_MAG56-2741</name>
</gene>
<protein>
    <submittedName>
        <fullName evidence="1">Uncharacterized protein</fullName>
    </submittedName>
</protein>
<evidence type="ECO:0000313" key="1">
    <source>
        <dbReference type="EMBL" id="CAA9265440.1"/>
    </source>
</evidence>